<keyword evidence="5 6" id="KW-0067">ATP-binding</keyword>
<sequence length="95" mass="10645">MNGQVSSGGFPGLLPIVQNYLDSCNIDIESLSKLNKYLDFIKLRSSGALKTNARFFRDFVMNHPDYKNDSVVSEKIIFDLLSKCSELTDLNIPPS</sequence>
<evidence type="ECO:0000256" key="6">
    <source>
        <dbReference type="RuleBase" id="RU367135"/>
    </source>
</evidence>
<reference evidence="7 8" key="1">
    <citation type="journal article" date="2016" name="Mol. Biol. Evol.">
        <title>Genome-Wide Survey of Gut Fungi (Harpellales) Reveals the First Horizontally Transferred Ubiquitin Gene from a Mosquito Host.</title>
        <authorList>
            <person name="Wang Y."/>
            <person name="White M.M."/>
            <person name="Kvist S."/>
            <person name="Moncalvo J.M."/>
        </authorList>
    </citation>
    <scope>NUCLEOTIDE SEQUENCE [LARGE SCALE GENOMIC DNA]</scope>
    <source>
        <strain evidence="7 8">ALG-7-W6</strain>
    </source>
</reference>
<keyword evidence="8" id="KW-1185">Reference proteome</keyword>
<dbReference type="InterPro" id="IPR004308">
    <property type="entry name" value="GCS"/>
</dbReference>
<dbReference type="STRING" id="133383.A0A1R0GRS5"/>
<name>A0A1R0GRS5_9FUNG</name>
<comment type="similarity">
    <text evidence="6">Belongs to the glutamate--cysteine ligase type 3 family.</text>
</comment>
<dbReference type="GO" id="GO:0005524">
    <property type="term" value="F:ATP binding"/>
    <property type="evidence" value="ECO:0007669"/>
    <property type="project" value="UniProtKB-UniRule"/>
</dbReference>
<keyword evidence="3 6" id="KW-0317">Glutathione biosynthesis</keyword>
<dbReference type="EC" id="6.3.2.2" evidence="1 6"/>
<comment type="pathway">
    <text evidence="6">Sulfur metabolism; glutathione biosynthesis; glutathione from L-cysteine and L-glutamate: step 1/2.</text>
</comment>
<dbReference type="Gene3D" id="1.10.8.960">
    <property type="match status" value="1"/>
</dbReference>
<proteinExistence type="inferred from homology"/>
<accession>A0A1R0GRS5</accession>
<evidence type="ECO:0000256" key="1">
    <source>
        <dbReference type="ARBA" id="ARBA00012220"/>
    </source>
</evidence>
<evidence type="ECO:0000256" key="4">
    <source>
        <dbReference type="ARBA" id="ARBA00022741"/>
    </source>
</evidence>
<evidence type="ECO:0000256" key="2">
    <source>
        <dbReference type="ARBA" id="ARBA00022598"/>
    </source>
</evidence>
<evidence type="ECO:0000313" key="7">
    <source>
        <dbReference type="EMBL" id="OLY79607.1"/>
    </source>
</evidence>
<keyword evidence="2 6" id="KW-0436">Ligase</keyword>
<dbReference type="Proteomes" id="UP000187455">
    <property type="component" value="Unassembled WGS sequence"/>
</dbReference>
<protein>
    <recommendedName>
        <fullName evidence="1 6">Glutamate--cysteine ligase</fullName>
        <ecNumber evidence="1 6">6.3.2.2</ecNumber>
    </recommendedName>
    <alternativeName>
        <fullName evidence="6">Gamma-ECS</fullName>
    </alternativeName>
    <alternativeName>
        <fullName evidence="6">Gamma-glutamylcysteine synthetase</fullName>
    </alternativeName>
</protein>
<evidence type="ECO:0000313" key="8">
    <source>
        <dbReference type="Proteomes" id="UP000187455"/>
    </source>
</evidence>
<evidence type="ECO:0000256" key="3">
    <source>
        <dbReference type="ARBA" id="ARBA00022684"/>
    </source>
</evidence>
<dbReference type="EMBL" id="LSSL01004249">
    <property type="protein sequence ID" value="OLY79607.1"/>
    <property type="molecule type" value="Genomic_DNA"/>
</dbReference>
<dbReference type="GO" id="GO:0006750">
    <property type="term" value="P:glutathione biosynthetic process"/>
    <property type="evidence" value="ECO:0007669"/>
    <property type="project" value="UniProtKB-UniRule"/>
</dbReference>
<dbReference type="PANTHER" id="PTHR11164:SF0">
    <property type="entry name" value="GLUTAMATE--CYSTEINE LIGASE CATALYTIC SUBUNIT"/>
    <property type="match status" value="1"/>
</dbReference>
<dbReference type="AlphaFoldDB" id="A0A1R0GRS5"/>
<dbReference type="PANTHER" id="PTHR11164">
    <property type="entry name" value="GLUTAMATE CYSTEINE LIGASE"/>
    <property type="match status" value="1"/>
</dbReference>
<comment type="catalytic activity">
    <reaction evidence="6">
        <text>L-cysteine + L-glutamate + ATP = gamma-L-glutamyl-L-cysteine + ADP + phosphate + H(+)</text>
        <dbReference type="Rhea" id="RHEA:13285"/>
        <dbReference type="ChEBI" id="CHEBI:15378"/>
        <dbReference type="ChEBI" id="CHEBI:29985"/>
        <dbReference type="ChEBI" id="CHEBI:30616"/>
        <dbReference type="ChEBI" id="CHEBI:35235"/>
        <dbReference type="ChEBI" id="CHEBI:43474"/>
        <dbReference type="ChEBI" id="CHEBI:58173"/>
        <dbReference type="ChEBI" id="CHEBI:456216"/>
        <dbReference type="EC" id="6.3.2.2"/>
    </reaction>
</comment>
<dbReference type="Pfam" id="PF03074">
    <property type="entry name" value="GCS"/>
    <property type="match status" value="1"/>
</dbReference>
<dbReference type="GO" id="GO:0017109">
    <property type="term" value="C:glutamate-cysteine ligase complex"/>
    <property type="evidence" value="ECO:0007669"/>
    <property type="project" value="TreeGrafter"/>
</dbReference>
<dbReference type="OrthoDB" id="7939818at2759"/>
<gene>
    <name evidence="7" type="ORF">AYI68_g6325</name>
</gene>
<evidence type="ECO:0000256" key="5">
    <source>
        <dbReference type="ARBA" id="ARBA00022840"/>
    </source>
</evidence>
<organism evidence="7 8">
    <name type="scientific">Smittium mucronatum</name>
    <dbReference type="NCBI Taxonomy" id="133383"/>
    <lineage>
        <taxon>Eukaryota</taxon>
        <taxon>Fungi</taxon>
        <taxon>Fungi incertae sedis</taxon>
        <taxon>Zoopagomycota</taxon>
        <taxon>Kickxellomycotina</taxon>
        <taxon>Harpellomycetes</taxon>
        <taxon>Harpellales</taxon>
        <taxon>Legeriomycetaceae</taxon>
        <taxon>Smittium</taxon>
    </lineage>
</organism>
<dbReference type="UniPathway" id="UPA00142">
    <property type="reaction ID" value="UER00209"/>
</dbReference>
<keyword evidence="4 6" id="KW-0547">Nucleotide-binding</keyword>
<dbReference type="GO" id="GO:0004357">
    <property type="term" value="F:glutamate-cysteine ligase activity"/>
    <property type="evidence" value="ECO:0007669"/>
    <property type="project" value="UniProtKB-UniRule"/>
</dbReference>
<comment type="caution">
    <text evidence="7">The sequence shown here is derived from an EMBL/GenBank/DDBJ whole genome shotgun (WGS) entry which is preliminary data.</text>
</comment>